<dbReference type="InterPro" id="IPR002586">
    <property type="entry name" value="CobQ/CobB/MinD/ParA_Nub-bd_dom"/>
</dbReference>
<dbReference type="AlphaFoldDB" id="A0A8J7SKB7"/>
<dbReference type="GO" id="GO:0016887">
    <property type="term" value="F:ATP hydrolysis activity"/>
    <property type="evidence" value="ECO:0007669"/>
    <property type="project" value="TreeGrafter"/>
</dbReference>
<keyword evidence="2" id="KW-0067">ATP-binding</keyword>
<evidence type="ECO:0000256" key="2">
    <source>
        <dbReference type="ARBA" id="ARBA00022840"/>
    </source>
</evidence>
<evidence type="ECO:0000256" key="3">
    <source>
        <dbReference type="SAM" id="MobiDB-lite"/>
    </source>
</evidence>
<dbReference type="Proteomes" id="UP000672602">
    <property type="component" value="Unassembled WGS sequence"/>
</dbReference>
<organism evidence="5 6">
    <name type="scientific">Marivibrio halodurans</name>
    <dbReference type="NCBI Taxonomy" id="2039722"/>
    <lineage>
        <taxon>Bacteria</taxon>
        <taxon>Pseudomonadati</taxon>
        <taxon>Pseudomonadota</taxon>
        <taxon>Alphaproteobacteria</taxon>
        <taxon>Rhodospirillales</taxon>
        <taxon>Rhodospirillaceae</taxon>
        <taxon>Marivibrio</taxon>
    </lineage>
</organism>
<dbReference type="InterPro" id="IPR025501">
    <property type="entry name" value="MinD_FleN"/>
</dbReference>
<accession>A0A8J7SKB7</accession>
<dbReference type="SUPFAM" id="SSF52540">
    <property type="entry name" value="P-loop containing nucleoside triphosphate hydrolases"/>
    <property type="match status" value="1"/>
</dbReference>
<dbReference type="GO" id="GO:0005829">
    <property type="term" value="C:cytosol"/>
    <property type="evidence" value="ECO:0007669"/>
    <property type="project" value="TreeGrafter"/>
</dbReference>
<dbReference type="InterPro" id="IPR027417">
    <property type="entry name" value="P-loop_NTPase"/>
</dbReference>
<dbReference type="Pfam" id="PF01656">
    <property type="entry name" value="CbiA"/>
    <property type="match status" value="1"/>
</dbReference>
<reference evidence="5" key="1">
    <citation type="submission" date="2021-04" db="EMBL/GenBank/DDBJ databases">
        <authorList>
            <person name="Zhang D.-C."/>
        </authorList>
    </citation>
    <scope>NUCLEOTIDE SEQUENCE</scope>
    <source>
        <strain evidence="5">CGMCC 1.15697</strain>
    </source>
</reference>
<keyword evidence="1" id="KW-0547">Nucleotide-binding</keyword>
<name>A0A8J7SKB7_9PROT</name>
<comment type="caution">
    <text evidence="5">The sequence shown here is derived from an EMBL/GenBank/DDBJ whole genome shotgun (WGS) entry which is preliminary data.</text>
</comment>
<sequence length="261" mass="28010">MSNQSPPPPPSRPAAADPRARIIAVASGKGGVGKTWFAVTLSHALARAGRKTLLFDGDLGLANVDIQLGLMPKRDLSTALDGKGTLKSCITRHQEAGFDIIAGRSGSGSLASLPAPRIERLQKDLIALAADYDRVVIDLGAGVDRTVRQLATRTGRVLLVVNEEPTSLTDAYAFMKLLWAKHPDTDIRIVVNAAEGEVKGRKTYETLAKACRNFLKREPELAGIVRRDTRVREAIRNQMSLLSRSPGSDAGADVERIAGTL</sequence>
<feature type="region of interest" description="Disordered" evidence="3">
    <location>
        <begin position="242"/>
        <end position="261"/>
    </location>
</feature>
<dbReference type="GO" id="GO:0009898">
    <property type="term" value="C:cytoplasmic side of plasma membrane"/>
    <property type="evidence" value="ECO:0007669"/>
    <property type="project" value="TreeGrafter"/>
</dbReference>
<feature type="domain" description="CobQ/CobB/MinD/ParA nucleotide binding" evidence="4">
    <location>
        <begin position="23"/>
        <end position="240"/>
    </location>
</feature>
<dbReference type="GO" id="GO:0051782">
    <property type="term" value="P:negative regulation of cell division"/>
    <property type="evidence" value="ECO:0007669"/>
    <property type="project" value="TreeGrafter"/>
</dbReference>
<dbReference type="EMBL" id="JAGMWN010000001">
    <property type="protein sequence ID" value="MBP5856113.1"/>
    <property type="molecule type" value="Genomic_DNA"/>
</dbReference>
<evidence type="ECO:0000256" key="1">
    <source>
        <dbReference type="ARBA" id="ARBA00022741"/>
    </source>
</evidence>
<protein>
    <submittedName>
        <fullName evidence="5">MinD/ParA family protein</fullName>
    </submittedName>
</protein>
<dbReference type="CDD" id="cd02038">
    <property type="entry name" value="FlhG-like"/>
    <property type="match status" value="1"/>
</dbReference>
<keyword evidence="6" id="KW-1185">Reference proteome</keyword>
<dbReference type="InterPro" id="IPR033875">
    <property type="entry name" value="FlhG"/>
</dbReference>
<evidence type="ECO:0000259" key="4">
    <source>
        <dbReference type="Pfam" id="PF01656"/>
    </source>
</evidence>
<dbReference type="RefSeq" id="WP_210680658.1">
    <property type="nucleotide sequence ID" value="NZ_JAGMWN010000001.1"/>
</dbReference>
<dbReference type="GO" id="GO:0005524">
    <property type="term" value="F:ATP binding"/>
    <property type="evidence" value="ECO:0007669"/>
    <property type="project" value="UniProtKB-KW"/>
</dbReference>
<proteinExistence type="predicted"/>
<gene>
    <name evidence="5" type="ORF">KAJ83_03770</name>
</gene>
<dbReference type="InterPro" id="IPR050625">
    <property type="entry name" value="ParA/MinD_ATPase"/>
</dbReference>
<evidence type="ECO:0000313" key="6">
    <source>
        <dbReference type="Proteomes" id="UP000672602"/>
    </source>
</evidence>
<dbReference type="PIRSF" id="PIRSF003092">
    <property type="entry name" value="MinD"/>
    <property type="match status" value="1"/>
</dbReference>
<dbReference type="PANTHER" id="PTHR43384">
    <property type="entry name" value="SEPTUM SITE-DETERMINING PROTEIN MIND HOMOLOG, CHLOROPLASTIC-RELATED"/>
    <property type="match status" value="1"/>
</dbReference>
<evidence type="ECO:0000313" key="5">
    <source>
        <dbReference type="EMBL" id="MBP5856113.1"/>
    </source>
</evidence>
<dbReference type="PANTHER" id="PTHR43384:SF4">
    <property type="entry name" value="CELLULOSE BIOSYNTHESIS PROTEIN BCSQ-RELATED"/>
    <property type="match status" value="1"/>
</dbReference>
<dbReference type="Gene3D" id="3.40.50.300">
    <property type="entry name" value="P-loop containing nucleotide triphosphate hydrolases"/>
    <property type="match status" value="1"/>
</dbReference>